<dbReference type="SUPFAM" id="SSF46785">
    <property type="entry name" value="Winged helix' DNA-binding domain"/>
    <property type="match status" value="1"/>
</dbReference>
<dbReference type="PANTHER" id="PTHR43537:SF49">
    <property type="entry name" value="TRANSCRIPTIONAL REGULATORY PROTEIN"/>
    <property type="match status" value="1"/>
</dbReference>
<proteinExistence type="predicted"/>
<dbReference type="SMART" id="SM00895">
    <property type="entry name" value="FCD"/>
    <property type="match status" value="1"/>
</dbReference>
<evidence type="ECO:0000256" key="1">
    <source>
        <dbReference type="ARBA" id="ARBA00023015"/>
    </source>
</evidence>
<protein>
    <submittedName>
        <fullName evidence="5">GntR family transcriptional regulator</fullName>
    </submittedName>
</protein>
<accession>A0ABN2KPK9</accession>
<dbReference type="SMART" id="SM00345">
    <property type="entry name" value="HTH_GNTR"/>
    <property type="match status" value="1"/>
</dbReference>
<sequence length="213" mass="23958">MSEAVRVRRGLEEAIVAGRYRPGDKLDLTSISAEYGCSRTPVRDALQHLSNSGMVQIRPKHGTFVSRLSVRELAERFEVMADLEGLCAELAARRMPPEAAAEMTAWLEACRRFVQEDDPDGYYDANSRFHRAIYAGSGNEFLRAETEKLQGVLEVYRRLQLRVGDRMARSLDEHRAIAEAILGHDAEAARARARAHVKIQGDEYTELVLRSEA</sequence>
<feature type="domain" description="HTH gntR-type" evidence="4">
    <location>
        <begin position="1"/>
        <end position="68"/>
    </location>
</feature>
<evidence type="ECO:0000313" key="5">
    <source>
        <dbReference type="EMBL" id="GAA1760991.1"/>
    </source>
</evidence>
<keyword evidence="6" id="KW-1185">Reference proteome</keyword>
<organism evidence="5 6">
    <name type="scientific">Kocuria aegyptia</name>
    <dbReference type="NCBI Taxonomy" id="330943"/>
    <lineage>
        <taxon>Bacteria</taxon>
        <taxon>Bacillati</taxon>
        <taxon>Actinomycetota</taxon>
        <taxon>Actinomycetes</taxon>
        <taxon>Micrococcales</taxon>
        <taxon>Micrococcaceae</taxon>
        <taxon>Kocuria</taxon>
    </lineage>
</organism>
<dbReference type="Proteomes" id="UP001501204">
    <property type="component" value="Unassembled WGS sequence"/>
</dbReference>
<dbReference type="PROSITE" id="PS50949">
    <property type="entry name" value="HTH_GNTR"/>
    <property type="match status" value="1"/>
</dbReference>
<dbReference type="Gene3D" id="1.10.10.10">
    <property type="entry name" value="Winged helix-like DNA-binding domain superfamily/Winged helix DNA-binding domain"/>
    <property type="match status" value="1"/>
</dbReference>
<keyword evidence="1" id="KW-0805">Transcription regulation</keyword>
<comment type="caution">
    <text evidence="5">The sequence shown here is derived from an EMBL/GenBank/DDBJ whole genome shotgun (WGS) entry which is preliminary data.</text>
</comment>
<dbReference type="Pfam" id="PF00392">
    <property type="entry name" value="GntR"/>
    <property type="match status" value="1"/>
</dbReference>
<dbReference type="EMBL" id="BAAAOA010000020">
    <property type="protein sequence ID" value="GAA1760991.1"/>
    <property type="molecule type" value="Genomic_DNA"/>
</dbReference>
<dbReference type="InterPro" id="IPR011711">
    <property type="entry name" value="GntR_C"/>
</dbReference>
<gene>
    <name evidence="5" type="ORF">GCM10009767_20070</name>
</gene>
<keyword evidence="2" id="KW-0238">DNA-binding</keyword>
<dbReference type="InterPro" id="IPR000524">
    <property type="entry name" value="Tscrpt_reg_HTH_GntR"/>
</dbReference>
<dbReference type="PANTHER" id="PTHR43537">
    <property type="entry name" value="TRANSCRIPTIONAL REGULATOR, GNTR FAMILY"/>
    <property type="match status" value="1"/>
</dbReference>
<dbReference type="RefSeq" id="WP_344122119.1">
    <property type="nucleotide sequence ID" value="NZ_BAAAOA010000020.1"/>
</dbReference>
<evidence type="ECO:0000313" key="6">
    <source>
        <dbReference type="Proteomes" id="UP001501204"/>
    </source>
</evidence>
<dbReference type="InterPro" id="IPR008920">
    <property type="entry name" value="TF_FadR/GntR_C"/>
</dbReference>
<dbReference type="InterPro" id="IPR036388">
    <property type="entry name" value="WH-like_DNA-bd_sf"/>
</dbReference>
<dbReference type="CDD" id="cd07377">
    <property type="entry name" value="WHTH_GntR"/>
    <property type="match status" value="1"/>
</dbReference>
<reference evidence="5 6" key="1">
    <citation type="journal article" date="2019" name="Int. J. Syst. Evol. Microbiol.">
        <title>The Global Catalogue of Microorganisms (GCM) 10K type strain sequencing project: providing services to taxonomists for standard genome sequencing and annotation.</title>
        <authorList>
            <consortium name="The Broad Institute Genomics Platform"/>
            <consortium name="The Broad Institute Genome Sequencing Center for Infectious Disease"/>
            <person name="Wu L."/>
            <person name="Ma J."/>
        </authorList>
    </citation>
    <scope>NUCLEOTIDE SEQUENCE [LARGE SCALE GENOMIC DNA]</scope>
    <source>
        <strain evidence="5 6">JCM 14735</strain>
    </source>
</reference>
<dbReference type="InterPro" id="IPR036390">
    <property type="entry name" value="WH_DNA-bd_sf"/>
</dbReference>
<name>A0ABN2KPK9_9MICC</name>
<evidence type="ECO:0000256" key="2">
    <source>
        <dbReference type="ARBA" id="ARBA00023125"/>
    </source>
</evidence>
<evidence type="ECO:0000259" key="4">
    <source>
        <dbReference type="PROSITE" id="PS50949"/>
    </source>
</evidence>
<dbReference type="Pfam" id="PF07729">
    <property type="entry name" value="FCD"/>
    <property type="match status" value="1"/>
</dbReference>
<evidence type="ECO:0000256" key="3">
    <source>
        <dbReference type="ARBA" id="ARBA00023163"/>
    </source>
</evidence>
<dbReference type="Gene3D" id="1.20.120.530">
    <property type="entry name" value="GntR ligand-binding domain-like"/>
    <property type="match status" value="1"/>
</dbReference>
<dbReference type="SUPFAM" id="SSF48008">
    <property type="entry name" value="GntR ligand-binding domain-like"/>
    <property type="match status" value="1"/>
</dbReference>
<keyword evidence="3" id="KW-0804">Transcription</keyword>